<dbReference type="PANTHER" id="PTHR33392:SF6">
    <property type="entry name" value="POLYISOPRENYL-TEICHOIC ACID--PEPTIDOGLYCAN TEICHOIC ACID TRANSFERASE TAGU"/>
    <property type="match status" value="1"/>
</dbReference>
<gene>
    <name evidence="4" type="ORF">JK360_13315</name>
</gene>
<evidence type="ECO:0000313" key="4">
    <source>
        <dbReference type="EMBL" id="MBL1090367.1"/>
    </source>
</evidence>
<keyword evidence="2" id="KW-0472">Membrane</keyword>
<dbReference type="PANTHER" id="PTHR33392">
    <property type="entry name" value="POLYISOPRENYL-TEICHOIC ACID--PEPTIDOGLYCAN TEICHOIC ACID TRANSFERASE TAGU"/>
    <property type="match status" value="1"/>
</dbReference>
<evidence type="ECO:0000259" key="3">
    <source>
        <dbReference type="Pfam" id="PF03816"/>
    </source>
</evidence>
<dbReference type="Pfam" id="PF03816">
    <property type="entry name" value="LytR_cpsA_psr"/>
    <property type="match status" value="1"/>
</dbReference>
<name>A0ABS1MRI6_9ACTN</name>
<keyword evidence="2" id="KW-0812">Transmembrane</keyword>
<reference evidence="4 5" key="1">
    <citation type="submission" date="2021-01" db="EMBL/GenBank/DDBJ databases">
        <title>WGS of actinomycetes isolated from Thailand.</title>
        <authorList>
            <person name="Thawai C."/>
        </authorList>
    </citation>
    <scope>NUCLEOTIDE SEQUENCE [LARGE SCALE GENOMIC DNA]</scope>
    <source>
        <strain evidence="4 5">CH9-7</strain>
    </source>
</reference>
<evidence type="ECO:0000256" key="1">
    <source>
        <dbReference type="ARBA" id="ARBA00006068"/>
    </source>
</evidence>
<accession>A0ABS1MRI6</accession>
<sequence>MGRPIPPSWSSSWPGPSSTLYRARRPPWWHRRRIARSLPGRRPPRRRGAGSGPSRLAWLRWLLVALLVLVLLVVAGGVGLYVRAGQELQHVDALGDYAGRPAAGRGTNWLLVGSDSRAELTPEQRKELHVGNNEVRNTDTIMVLHYGDHGPSLVSLPRDSYVPVPGYGSRKINEAYADGGPRLLTRTVEQATGLRIDRYAEVSFLGLVQVVDALPDGVRLCLEQPLRDERSGADFPAGCRRMNGTQALAYVRARYADPQGDLGRVKRQRRLIGALADGMTDSRVLLDPFRLRRVLDVSVAALRVDQQAGMAQLLDMGWAMKQISGGSGVATTVPVRQPGVMVAGAGSVLLWEENGASRLFRALRHDDPIPTSVAK</sequence>
<protein>
    <submittedName>
        <fullName evidence="4">LCP family protein</fullName>
    </submittedName>
</protein>
<keyword evidence="2" id="KW-1133">Transmembrane helix</keyword>
<dbReference type="EMBL" id="JAERRI010000006">
    <property type="protein sequence ID" value="MBL1090367.1"/>
    <property type="molecule type" value="Genomic_DNA"/>
</dbReference>
<dbReference type="Proteomes" id="UP000629371">
    <property type="component" value="Unassembled WGS sequence"/>
</dbReference>
<feature type="domain" description="Cell envelope-related transcriptional attenuator" evidence="3">
    <location>
        <begin position="137"/>
        <end position="279"/>
    </location>
</feature>
<organism evidence="4 5">
    <name type="scientific">Streptomyces siderophoricus</name>
    <dbReference type="NCBI Taxonomy" id="2802281"/>
    <lineage>
        <taxon>Bacteria</taxon>
        <taxon>Bacillati</taxon>
        <taxon>Actinomycetota</taxon>
        <taxon>Actinomycetes</taxon>
        <taxon>Kitasatosporales</taxon>
        <taxon>Streptomycetaceae</taxon>
        <taxon>Streptomyces</taxon>
    </lineage>
</organism>
<feature type="transmembrane region" description="Helical" evidence="2">
    <location>
        <begin position="58"/>
        <end position="82"/>
    </location>
</feature>
<dbReference type="InterPro" id="IPR004474">
    <property type="entry name" value="LytR_CpsA_psr"/>
</dbReference>
<dbReference type="InterPro" id="IPR050922">
    <property type="entry name" value="LytR/CpsA/Psr_CW_biosynth"/>
</dbReference>
<keyword evidence="5" id="KW-1185">Reference proteome</keyword>
<comment type="similarity">
    <text evidence="1">Belongs to the LytR/CpsA/Psr (LCP) family.</text>
</comment>
<evidence type="ECO:0000256" key="2">
    <source>
        <dbReference type="SAM" id="Phobius"/>
    </source>
</evidence>
<comment type="caution">
    <text evidence="4">The sequence shown here is derived from an EMBL/GenBank/DDBJ whole genome shotgun (WGS) entry which is preliminary data.</text>
</comment>
<dbReference type="Gene3D" id="3.40.630.190">
    <property type="entry name" value="LCP protein"/>
    <property type="match status" value="1"/>
</dbReference>
<dbReference type="NCBIfam" id="TIGR00350">
    <property type="entry name" value="lytR_cpsA_psr"/>
    <property type="match status" value="1"/>
</dbReference>
<evidence type="ECO:0000313" key="5">
    <source>
        <dbReference type="Proteomes" id="UP000629371"/>
    </source>
</evidence>
<proteinExistence type="inferred from homology"/>